<protein>
    <recommendedName>
        <fullName evidence="4">LXG domain-containing protein</fullName>
    </recommendedName>
</protein>
<proteinExistence type="predicted"/>
<evidence type="ECO:0000313" key="3">
    <source>
        <dbReference type="Proteomes" id="UP000267870"/>
    </source>
</evidence>
<dbReference type="EMBL" id="RJNZ01000015">
    <property type="protein sequence ID" value="RSI90116.1"/>
    <property type="molecule type" value="Genomic_DNA"/>
</dbReference>
<reference evidence="2 3" key="1">
    <citation type="submission" date="2018-11" db="EMBL/GenBank/DDBJ databases">
        <title>Species Designations Belie Phenotypic and Genotypic Heterogeneity in Oral Streptococci.</title>
        <authorList>
            <person name="Velsko I."/>
        </authorList>
    </citation>
    <scope>NUCLEOTIDE SEQUENCE [LARGE SCALE GENOMIC DNA]</scope>
    <source>
        <strain evidence="2 3">BCC55</strain>
    </source>
</reference>
<organism evidence="2 3">
    <name type="scientific">Streptococcus mitis</name>
    <dbReference type="NCBI Taxonomy" id="28037"/>
    <lineage>
        <taxon>Bacteria</taxon>
        <taxon>Bacillati</taxon>
        <taxon>Bacillota</taxon>
        <taxon>Bacilli</taxon>
        <taxon>Lactobacillales</taxon>
        <taxon>Streptococcaceae</taxon>
        <taxon>Streptococcus</taxon>
        <taxon>Streptococcus mitis group</taxon>
    </lineage>
</organism>
<comment type="caution">
    <text evidence="2">The sequence shown here is derived from an EMBL/GenBank/DDBJ whole genome shotgun (WGS) entry which is preliminary data.</text>
</comment>
<feature type="region of interest" description="Disordered" evidence="1">
    <location>
        <begin position="164"/>
        <end position="190"/>
    </location>
</feature>
<name>A0A428DBF6_STRMT</name>
<evidence type="ECO:0000256" key="1">
    <source>
        <dbReference type="SAM" id="MobiDB-lite"/>
    </source>
</evidence>
<dbReference type="AlphaFoldDB" id="A0A428DBF6"/>
<accession>A0A428DBF6</accession>
<dbReference type="RefSeq" id="WP_260467956.1">
    <property type="nucleotide sequence ID" value="NZ_RJNZ01000015.1"/>
</dbReference>
<feature type="region of interest" description="Disordered" evidence="1">
    <location>
        <begin position="285"/>
        <end position="311"/>
    </location>
</feature>
<evidence type="ECO:0008006" key="4">
    <source>
        <dbReference type="Google" id="ProtNLM"/>
    </source>
</evidence>
<evidence type="ECO:0000313" key="2">
    <source>
        <dbReference type="EMBL" id="RSI90116.1"/>
    </source>
</evidence>
<gene>
    <name evidence="2" type="ORF">D8845_08830</name>
</gene>
<sequence>MIPAGKYLGTLAKTGKTAGLTAVKNSLKTTLKEGLEQGAKNLNSFKGVLKNAKGLGDNVLSQIKNYGKQLDNLRPSKILSNSAESLSDGLRHTDNVLSEAAQKFRLNIGLEPQLASGIMPNGGGKLSHLADNLSAFAKNLDGSVDDVVEANRFSSEWHNLQKSFPDSGLSERQSENIVNIKPSETIKRPDPEQYLSSNYIKEHNALFDEGVAAFAKNDYWIQKEGYFGRPDGAFVFPKDVAEAMVKEADGDPHVLEKLLGLDKGSLGNNPIMIEPKEVENLRIPSGNEGGASGNVQWRPGGKTYPGGVPESVIDRVPKDKLNIKELWSE</sequence>
<dbReference type="Proteomes" id="UP000267870">
    <property type="component" value="Unassembled WGS sequence"/>
</dbReference>